<dbReference type="Proteomes" id="UP000719412">
    <property type="component" value="Unassembled WGS sequence"/>
</dbReference>
<dbReference type="InterPro" id="IPR044898">
    <property type="entry name" value="CDI_dom_sf"/>
</dbReference>
<name>A0A8J6LM68_TENMO</name>
<dbReference type="Gene3D" id="4.10.365.10">
    <property type="entry name" value="p27"/>
    <property type="match status" value="1"/>
</dbReference>
<reference evidence="4" key="2">
    <citation type="submission" date="2021-08" db="EMBL/GenBank/DDBJ databases">
        <authorList>
            <person name="Eriksson T."/>
        </authorList>
    </citation>
    <scope>NUCLEOTIDE SEQUENCE</scope>
    <source>
        <strain evidence="4">Stoneville</strain>
        <tissue evidence="4">Whole head</tissue>
    </source>
</reference>
<evidence type="ECO:0000313" key="4">
    <source>
        <dbReference type="EMBL" id="KAH0817806.1"/>
    </source>
</evidence>
<dbReference type="EMBL" id="JABDTM020018807">
    <property type="protein sequence ID" value="KAH0817806.1"/>
    <property type="molecule type" value="Genomic_DNA"/>
</dbReference>
<evidence type="ECO:0000256" key="1">
    <source>
        <dbReference type="ARBA" id="ARBA00006726"/>
    </source>
</evidence>
<evidence type="ECO:0000313" key="5">
    <source>
        <dbReference type="Proteomes" id="UP000719412"/>
    </source>
</evidence>
<dbReference type="InterPro" id="IPR003175">
    <property type="entry name" value="CDI_dom"/>
</dbReference>
<dbReference type="GO" id="GO:0005634">
    <property type="term" value="C:nucleus"/>
    <property type="evidence" value="ECO:0007669"/>
    <property type="project" value="InterPro"/>
</dbReference>
<evidence type="ECO:0000256" key="2">
    <source>
        <dbReference type="ARBA" id="ARBA00023013"/>
    </source>
</evidence>
<organism evidence="4 5">
    <name type="scientific">Tenebrio molitor</name>
    <name type="common">Yellow mealworm beetle</name>
    <dbReference type="NCBI Taxonomy" id="7067"/>
    <lineage>
        <taxon>Eukaryota</taxon>
        <taxon>Metazoa</taxon>
        <taxon>Ecdysozoa</taxon>
        <taxon>Arthropoda</taxon>
        <taxon>Hexapoda</taxon>
        <taxon>Insecta</taxon>
        <taxon>Pterygota</taxon>
        <taxon>Neoptera</taxon>
        <taxon>Endopterygota</taxon>
        <taxon>Coleoptera</taxon>
        <taxon>Polyphaga</taxon>
        <taxon>Cucujiformia</taxon>
        <taxon>Tenebrionidae</taxon>
        <taxon>Tenebrio</taxon>
    </lineage>
</organism>
<comment type="caution">
    <text evidence="4">The sequence shown here is derived from an EMBL/GenBank/DDBJ whole genome shotgun (WGS) entry which is preliminary data.</text>
</comment>
<evidence type="ECO:0000259" key="3">
    <source>
        <dbReference type="Pfam" id="PF02234"/>
    </source>
</evidence>
<dbReference type="Pfam" id="PF02234">
    <property type="entry name" value="CDI"/>
    <property type="match status" value="1"/>
</dbReference>
<keyword evidence="2" id="KW-0649">Protein kinase inhibitor</keyword>
<feature type="domain" description="Cyclin-dependent kinase inhibitor" evidence="3">
    <location>
        <begin position="125"/>
        <end position="172"/>
    </location>
</feature>
<accession>A0A8J6LM68</accession>
<dbReference type="GO" id="GO:0004861">
    <property type="term" value="F:cyclin-dependent protein serine/threonine kinase inhibitor activity"/>
    <property type="evidence" value="ECO:0007669"/>
    <property type="project" value="InterPro"/>
</dbReference>
<dbReference type="GO" id="GO:0051726">
    <property type="term" value="P:regulation of cell cycle"/>
    <property type="evidence" value="ECO:0007669"/>
    <property type="project" value="InterPro"/>
</dbReference>
<protein>
    <recommendedName>
        <fullName evidence="3">Cyclin-dependent kinase inhibitor domain-containing protein</fullName>
    </recommendedName>
</protein>
<dbReference type="AlphaFoldDB" id="A0A8J6LM68"/>
<proteinExistence type="inferred from homology"/>
<comment type="similarity">
    <text evidence="1">Belongs to the CDI family.</text>
</comment>
<reference evidence="4" key="1">
    <citation type="journal article" date="2020" name="J Insects Food Feed">
        <title>The yellow mealworm (Tenebrio molitor) genome: a resource for the emerging insects as food and feed industry.</title>
        <authorList>
            <person name="Eriksson T."/>
            <person name="Andere A."/>
            <person name="Kelstrup H."/>
            <person name="Emery V."/>
            <person name="Picard C."/>
        </authorList>
    </citation>
    <scope>NUCLEOTIDE SEQUENCE</scope>
    <source>
        <strain evidence="4">Stoneville</strain>
        <tissue evidence="4">Whole head</tissue>
    </source>
</reference>
<gene>
    <name evidence="4" type="ORF">GEV33_004985</name>
</gene>
<sequence>MHSAIGVASVANLFSNLSATSPWSASLERSKHAFVAPRPLRFQSRQLSRVVKSRSYVACVSATPGYTDPKSNRSRPGFFPRIRKSSVVRLASVAWLRPPATRIVGCLFYDEFARRSPVAKVKKILFGEPDPEENKKFIDFHLQEEYNRGCLKWNFNFREETTLDPKGDYIWQPSSPILINRKRKPVEVIDDSRAYYFQPIEPVARSPENQPKIKVPKQTRITESKITVGNTPYQYIIDSSTPEHLSYLLSQSQLLVLYLHVANKL</sequence>
<keyword evidence="5" id="KW-1185">Reference proteome</keyword>